<dbReference type="PROSITE" id="PS51257">
    <property type="entry name" value="PROKAR_LIPOPROTEIN"/>
    <property type="match status" value="1"/>
</dbReference>
<dbReference type="RefSeq" id="WP_021694948.1">
    <property type="nucleotide sequence ID" value="NZ_BATB01000049.1"/>
</dbReference>
<dbReference type="STRING" id="1337093.MBELCI_2899"/>
<gene>
    <name evidence="1" type="ORF">MBELCI_2899</name>
</gene>
<evidence type="ECO:0008006" key="3">
    <source>
        <dbReference type="Google" id="ProtNLM"/>
    </source>
</evidence>
<name>U2Z738_9RHOB</name>
<proteinExistence type="predicted"/>
<evidence type="ECO:0000313" key="1">
    <source>
        <dbReference type="EMBL" id="GAD56847.1"/>
    </source>
</evidence>
<sequence length="188" mass="18891">MRPAHALCTLIALAACEAGSGGGGSASFSGPMPDSREIAPGASLPFGKIATVCGLSKTALGTPVATQSGFTLYDTAAASTGQRTQYLTGFDDGCARQFTAALALFGDIGTHETLAYGSGMLHDTVGAAYEEVKGQICGVPEGQPCGSAAPKLARNTTFLTAYAAFGASGRHADMLLHDGRALALGVES</sequence>
<dbReference type="OrthoDB" id="7865311at2"/>
<accession>U2Z738</accession>
<dbReference type="EMBL" id="BATB01000049">
    <property type="protein sequence ID" value="GAD56847.1"/>
    <property type="molecule type" value="Genomic_DNA"/>
</dbReference>
<dbReference type="AlphaFoldDB" id="U2Z738"/>
<dbReference type="eggNOG" id="ENOG5030K7S">
    <property type="taxonomic scope" value="Bacteria"/>
</dbReference>
<dbReference type="Proteomes" id="UP000016566">
    <property type="component" value="Unassembled WGS sequence"/>
</dbReference>
<protein>
    <recommendedName>
        <fullName evidence="3">Lipoprotein</fullName>
    </recommendedName>
</protein>
<reference evidence="1" key="1">
    <citation type="journal article" date="2013" name="Genome Announc.">
        <title>Draft Genome Sequence of Loktanella cinnabarina LL-001T, Isolated from Deep-Sea Floor Sediment.</title>
        <authorList>
            <person name="Nishi S."/>
            <person name="Tsubouchi T."/>
            <person name="Takaki Y."/>
            <person name="Koyanagi R."/>
            <person name="Satoh N."/>
            <person name="Maruyama T."/>
            <person name="Hatada Y."/>
        </authorList>
    </citation>
    <scope>NUCLEOTIDE SEQUENCE [LARGE SCALE GENOMIC DNA]</scope>
    <source>
        <strain evidence="1">LL-001</strain>
    </source>
</reference>
<organism evidence="1 2">
    <name type="scientific">Limimaricola cinnabarinus LL-001</name>
    <dbReference type="NCBI Taxonomy" id="1337093"/>
    <lineage>
        <taxon>Bacteria</taxon>
        <taxon>Pseudomonadati</taxon>
        <taxon>Pseudomonadota</taxon>
        <taxon>Alphaproteobacteria</taxon>
        <taxon>Rhodobacterales</taxon>
        <taxon>Paracoccaceae</taxon>
        <taxon>Limimaricola</taxon>
    </lineage>
</organism>
<comment type="caution">
    <text evidence="1">The sequence shown here is derived from an EMBL/GenBank/DDBJ whole genome shotgun (WGS) entry which is preliminary data.</text>
</comment>
<keyword evidence="2" id="KW-1185">Reference proteome</keyword>
<evidence type="ECO:0000313" key="2">
    <source>
        <dbReference type="Proteomes" id="UP000016566"/>
    </source>
</evidence>